<evidence type="ECO:0000256" key="2">
    <source>
        <dbReference type="ARBA" id="ARBA00023015"/>
    </source>
</evidence>
<gene>
    <name evidence="7" type="ORF">FHX41_3431</name>
</gene>
<name>A0A543IGL9_9ACTN</name>
<dbReference type="SUPFAM" id="SSF46689">
    <property type="entry name" value="Homeodomain-like"/>
    <property type="match status" value="1"/>
</dbReference>
<evidence type="ECO:0000256" key="5">
    <source>
        <dbReference type="PROSITE-ProRule" id="PRU00335"/>
    </source>
</evidence>
<dbReference type="InterPro" id="IPR004111">
    <property type="entry name" value="Repressor_TetR_C"/>
</dbReference>
<keyword evidence="1" id="KW-0678">Repressor</keyword>
<dbReference type="InterPro" id="IPR050109">
    <property type="entry name" value="HTH-type_TetR-like_transc_reg"/>
</dbReference>
<keyword evidence="2" id="KW-0805">Transcription regulation</keyword>
<reference evidence="7 8" key="1">
    <citation type="submission" date="2019-06" db="EMBL/GenBank/DDBJ databases">
        <title>Sequencing the genomes of 1000 actinobacteria strains.</title>
        <authorList>
            <person name="Klenk H.-P."/>
        </authorList>
    </citation>
    <scope>NUCLEOTIDE SEQUENCE [LARGE SCALE GENOMIC DNA]</scope>
    <source>
        <strain evidence="7 8">DSM 45043</strain>
    </source>
</reference>
<proteinExistence type="predicted"/>
<dbReference type="InterPro" id="IPR009057">
    <property type="entry name" value="Homeodomain-like_sf"/>
</dbReference>
<sequence>MARPRQPLISRSAAAAAALRIIDEEGLDALSLPRLARDIGVSAPSLYHHFADKSAILAAVSRAIVAEIKVPRKPAPENWPEWFVQMSLNFRTVVLRHRNAAPLLLQYRPRLQLTGYDDAAEYLAECGVPVHLHVQILEGMETITLGASLAEAMKPTASRKPSFPYLDVKRQPNLAAAVAANTFTQKKVFENMIRSFLYGVVQLEESAQPKRTSPRQSK</sequence>
<dbReference type="PROSITE" id="PS50977">
    <property type="entry name" value="HTH_TETR_2"/>
    <property type="match status" value="1"/>
</dbReference>
<accession>A0A543IGL9</accession>
<dbReference type="Pfam" id="PF02909">
    <property type="entry name" value="TetR_C_1"/>
    <property type="match status" value="1"/>
</dbReference>
<comment type="caution">
    <text evidence="7">The sequence shown here is derived from an EMBL/GenBank/DDBJ whole genome shotgun (WGS) entry which is preliminary data.</text>
</comment>
<dbReference type="Pfam" id="PF00440">
    <property type="entry name" value="TetR_N"/>
    <property type="match status" value="1"/>
</dbReference>
<dbReference type="RefSeq" id="WP_141970081.1">
    <property type="nucleotide sequence ID" value="NZ_VFPO01000001.1"/>
</dbReference>
<dbReference type="GO" id="GO:0045892">
    <property type="term" value="P:negative regulation of DNA-templated transcription"/>
    <property type="evidence" value="ECO:0007669"/>
    <property type="project" value="InterPro"/>
</dbReference>
<dbReference type="OrthoDB" id="4540879at2"/>
<dbReference type="GO" id="GO:0003700">
    <property type="term" value="F:DNA-binding transcription factor activity"/>
    <property type="evidence" value="ECO:0007669"/>
    <property type="project" value="TreeGrafter"/>
</dbReference>
<dbReference type="InterPro" id="IPR023772">
    <property type="entry name" value="DNA-bd_HTH_TetR-type_CS"/>
</dbReference>
<dbReference type="PRINTS" id="PR00400">
    <property type="entry name" value="TETREPRESSOR"/>
</dbReference>
<dbReference type="EMBL" id="VFPO01000001">
    <property type="protein sequence ID" value="TQM69724.1"/>
    <property type="molecule type" value="Genomic_DNA"/>
</dbReference>
<keyword evidence="8" id="KW-1185">Reference proteome</keyword>
<dbReference type="Proteomes" id="UP000316706">
    <property type="component" value="Unassembled WGS sequence"/>
</dbReference>
<dbReference type="PANTHER" id="PTHR30055">
    <property type="entry name" value="HTH-TYPE TRANSCRIPTIONAL REGULATOR RUTR"/>
    <property type="match status" value="1"/>
</dbReference>
<evidence type="ECO:0000313" key="7">
    <source>
        <dbReference type="EMBL" id="TQM69724.1"/>
    </source>
</evidence>
<dbReference type="Gene3D" id="1.10.357.10">
    <property type="entry name" value="Tetracycline Repressor, domain 2"/>
    <property type="match status" value="1"/>
</dbReference>
<dbReference type="PROSITE" id="PS01081">
    <property type="entry name" value="HTH_TETR_1"/>
    <property type="match status" value="1"/>
</dbReference>
<dbReference type="InterPro" id="IPR001647">
    <property type="entry name" value="HTH_TetR"/>
</dbReference>
<evidence type="ECO:0000256" key="3">
    <source>
        <dbReference type="ARBA" id="ARBA00023125"/>
    </source>
</evidence>
<keyword evidence="3 5" id="KW-0238">DNA-binding</keyword>
<dbReference type="PRINTS" id="PR00455">
    <property type="entry name" value="HTHTETR"/>
</dbReference>
<feature type="DNA-binding region" description="H-T-H motif" evidence="5">
    <location>
        <begin position="31"/>
        <end position="50"/>
    </location>
</feature>
<evidence type="ECO:0000256" key="1">
    <source>
        <dbReference type="ARBA" id="ARBA00022491"/>
    </source>
</evidence>
<evidence type="ECO:0000313" key="8">
    <source>
        <dbReference type="Proteomes" id="UP000316706"/>
    </source>
</evidence>
<protein>
    <submittedName>
        <fullName evidence="7">TetR family transcriptional regulator</fullName>
    </submittedName>
</protein>
<feature type="domain" description="HTH tetR-type" evidence="6">
    <location>
        <begin position="8"/>
        <end position="68"/>
    </location>
</feature>
<organism evidence="7 8">
    <name type="scientific">Actinomadura hallensis</name>
    <dbReference type="NCBI Taxonomy" id="337895"/>
    <lineage>
        <taxon>Bacteria</taxon>
        <taxon>Bacillati</taxon>
        <taxon>Actinomycetota</taxon>
        <taxon>Actinomycetes</taxon>
        <taxon>Streptosporangiales</taxon>
        <taxon>Thermomonosporaceae</taxon>
        <taxon>Actinomadura</taxon>
    </lineage>
</organism>
<dbReference type="PANTHER" id="PTHR30055:SF151">
    <property type="entry name" value="TRANSCRIPTIONAL REGULATORY PROTEIN"/>
    <property type="match status" value="1"/>
</dbReference>
<dbReference type="AlphaFoldDB" id="A0A543IGL9"/>
<keyword evidence="4" id="KW-0804">Transcription</keyword>
<evidence type="ECO:0000256" key="4">
    <source>
        <dbReference type="ARBA" id="ARBA00023163"/>
    </source>
</evidence>
<dbReference type="InterPro" id="IPR003012">
    <property type="entry name" value="Tet_transcr_reg_TetR"/>
</dbReference>
<evidence type="ECO:0000259" key="6">
    <source>
        <dbReference type="PROSITE" id="PS50977"/>
    </source>
</evidence>
<dbReference type="GO" id="GO:0000976">
    <property type="term" value="F:transcription cis-regulatory region binding"/>
    <property type="evidence" value="ECO:0007669"/>
    <property type="project" value="TreeGrafter"/>
</dbReference>
<dbReference type="SUPFAM" id="SSF48498">
    <property type="entry name" value="Tetracyclin repressor-like, C-terminal domain"/>
    <property type="match status" value="1"/>
</dbReference>
<dbReference type="InterPro" id="IPR036271">
    <property type="entry name" value="Tet_transcr_reg_TetR-rel_C_sf"/>
</dbReference>
<dbReference type="GO" id="GO:0046677">
    <property type="term" value="P:response to antibiotic"/>
    <property type="evidence" value="ECO:0007669"/>
    <property type="project" value="InterPro"/>
</dbReference>